<protein>
    <submittedName>
        <fullName evidence="1">Uncharacterized protein</fullName>
    </submittedName>
</protein>
<evidence type="ECO:0000313" key="2">
    <source>
        <dbReference type="Proteomes" id="UP000308600"/>
    </source>
</evidence>
<organism evidence="1 2">
    <name type="scientific">Pluteus cervinus</name>
    <dbReference type="NCBI Taxonomy" id="181527"/>
    <lineage>
        <taxon>Eukaryota</taxon>
        <taxon>Fungi</taxon>
        <taxon>Dikarya</taxon>
        <taxon>Basidiomycota</taxon>
        <taxon>Agaricomycotina</taxon>
        <taxon>Agaricomycetes</taxon>
        <taxon>Agaricomycetidae</taxon>
        <taxon>Agaricales</taxon>
        <taxon>Pluteineae</taxon>
        <taxon>Pluteaceae</taxon>
        <taxon>Pluteus</taxon>
    </lineage>
</organism>
<keyword evidence="2" id="KW-1185">Reference proteome</keyword>
<dbReference type="EMBL" id="ML209395">
    <property type="protein sequence ID" value="TFK58394.1"/>
    <property type="molecule type" value="Genomic_DNA"/>
</dbReference>
<dbReference type="Proteomes" id="UP000308600">
    <property type="component" value="Unassembled WGS sequence"/>
</dbReference>
<reference evidence="1 2" key="1">
    <citation type="journal article" date="2019" name="Nat. Ecol. Evol.">
        <title>Megaphylogeny resolves global patterns of mushroom evolution.</title>
        <authorList>
            <person name="Varga T."/>
            <person name="Krizsan K."/>
            <person name="Foldi C."/>
            <person name="Dima B."/>
            <person name="Sanchez-Garcia M."/>
            <person name="Sanchez-Ramirez S."/>
            <person name="Szollosi G.J."/>
            <person name="Szarkandi J.G."/>
            <person name="Papp V."/>
            <person name="Albert L."/>
            <person name="Andreopoulos W."/>
            <person name="Angelini C."/>
            <person name="Antonin V."/>
            <person name="Barry K.W."/>
            <person name="Bougher N.L."/>
            <person name="Buchanan P."/>
            <person name="Buyck B."/>
            <person name="Bense V."/>
            <person name="Catcheside P."/>
            <person name="Chovatia M."/>
            <person name="Cooper J."/>
            <person name="Damon W."/>
            <person name="Desjardin D."/>
            <person name="Finy P."/>
            <person name="Geml J."/>
            <person name="Haridas S."/>
            <person name="Hughes K."/>
            <person name="Justo A."/>
            <person name="Karasinski D."/>
            <person name="Kautmanova I."/>
            <person name="Kiss B."/>
            <person name="Kocsube S."/>
            <person name="Kotiranta H."/>
            <person name="LaButti K.M."/>
            <person name="Lechner B.E."/>
            <person name="Liimatainen K."/>
            <person name="Lipzen A."/>
            <person name="Lukacs Z."/>
            <person name="Mihaltcheva S."/>
            <person name="Morgado L.N."/>
            <person name="Niskanen T."/>
            <person name="Noordeloos M.E."/>
            <person name="Ohm R.A."/>
            <person name="Ortiz-Santana B."/>
            <person name="Ovrebo C."/>
            <person name="Racz N."/>
            <person name="Riley R."/>
            <person name="Savchenko A."/>
            <person name="Shiryaev A."/>
            <person name="Soop K."/>
            <person name="Spirin V."/>
            <person name="Szebenyi C."/>
            <person name="Tomsovsky M."/>
            <person name="Tulloss R.E."/>
            <person name="Uehling J."/>
            <person name="Grigoriev I.V."/>
            <person name="Vagvolgyi C."/>
            <person name="Papp T."/>
            <person name="Martin F.M."/>
            <person name="Miettinen O."/>
            <person name="Hibbett D.S."/>
            <person name="Nagy L.G."/>
        </authorList>
    </citation>
    <scope>NUCLEOTIDE SEQUENCE [LARGE SCALE GENOMIC DNA]</scope>
    <source>
        <strain evidence="1 2">NL-1719</strain>
    </source>
</reference>
<name>A0ACD2ZZ40_9AGAR</name>
<gene>
    <name evidence="1" type="ORF">BDN72DRAFT_865970</name>
</gene>
<evidence type="ECO:0000313" key="1">
    <source>
        <dbReference type="EMBL" id="TFK58394.1"/>
    </source>
</evidence>
<accession>A0ACD2ZZ40</accession>
<sequence length="236" mass="25329">MTDIVLVEVVVGVREHGVVLISGVVHALLWQTILRQVIELSHRVSAREVMASKEPSAVKGIACWRAHLCRNNGCGRGYHYYCWAQGPSTPLLSPFLLKLGVSDLTVGIVTIFPSFPTTRQHGHHGQVWSSFYHATKNNDGVLTECNASPTGGVFLGAMVDFSKVEASTNPFPGASIVMDNVGTLHLVLTPSCRPSQDPHPTIPPPHQIIPPPVSPTAQLDISSPSMSLSSCIRGSA</sequence>
<proteinExistence type="predicted"/>